<protein>
    <submittedName>
        <fullName evidence="2">TIM barrel protein</fullName>
    </submittedName>
</protein>
<comment type="caution">
    <text evidence="2">The sequence shown here is derived from an EMBL/GenBank/DDBJ whole genome shotgun (WGS) entry which is preliminary data.</text>
</comment>
<dbReference type="SUPFAM" id="SSF51658">
    <property type="entry name" value="Xylose isomerase-like"/>
    <property type="match status" value="1"/>
</dbReference>
<dbReference type="InterPro" id="IPR036237">
    <property type="entry name" value="Xyl_isomerase-like_sf"/>
</dbReference>
<dbReference type="RefSeq" id="WP_168776133.1">
    <property type="nucleotide sequence ID" value="NZ_JAABNR010000021.1"/>
</dbReference>
<keyword evidence="3" id="KW-1185">Reference proteome</keyword>
<feature type="domain" description="Xylose isomerase-like TIM barrel" evidence="1">
    <location>
        <begin position="19"/>
        <end position="253"/>
    </location>
</feature>
<dbReference type="Pfam" id="PF01261">
    <property type="entry name" value="AP_endonuc_2"/>
    <property type="match status" value="1"/>
</dbReference>
<evidence type="ECO:0000313" key="3">
    <source>
        <dbReference type="Proteomes" id="UP001193501"/>
    </source>
</evidence>
<name>A0AAE5BVU4_9RHOB</name>
<reference evidence="2" key="1">
    <citation type="submission" date="2020-01" db="EMBL/GenBank/DDBJ databases">
        <authorList>
            <person name="Chen W.-M."/>
        </authorList>
    </citation>
    <scope>NUCLEOTIDE SEQUENCE</scope>
    <source>
        <strain evidence="2">CYK-10</strain>
    </source>
</reference>
<dbReference type="PANTHER" id="PTHR12110:SF48">
    <property type="entry name" value="BLL3656 PROTEIN"/>
    <property type="match status" value="1"/>
</dbReference>
<evidence type="ECO:0000259" key="1">
    <source>
        <dbReference type="Pfam" id="PF01261"/>
    </source>
</evidence>
<dbReference type="InterPro" id="IPR013022">
    <property type="entry name" value="Xyl_isomerase-like_TIM-brl"/>
</dbReference>
<dbReference type="EMBL" id="JAABNR010000021">
    <property type="protein sequence ID" value="NBZ89331.1"/>
    <property type="molecule type" value="Genomic_DNA"/>
</dbReference>
<dbReference type="PANTHER" id="PTHR12110">
    <property type="entry name" value="HYDROXYPYRUVATE ISOMERASE"/>
    <property type="match status" value="1"/>
</dbReference>
<dbReference type="Proteomes" id="UP001193501">
    <property type="component" value="Unassembled WGS sequence"/>
</dbReference>
<evidence type="ECO:0000313" key="2">
    <source>
        <dbReference type="EMBL" id="NBZ89331.1"/>
    </source>
</evidence>
<sequence>MKFAINRTCAPGLSLADFIALAQRVGVGAVEIRNDIEGREFADGTPAAEVRARLEDAGLVVASVNALQRFNDWTPERAAEAERLAAYAAALGAPGLVLCPVHVPEGWDQARSEAQLRDGLAGLAPILKAHGVTGYVEPLGMTHSTMKRQEMAVAAMEEVGGPWQLCYDTFQFFRCGDDRLFPAHIGLAHMSGITDPGAPGDLVEPQRGLIFPGDRVGNIAQLQALKAADYQGFVSMEPFSPAVQNDPDLAQHLRASLDYVAALLA</sequence>
<proteinExistence type="predicted"/>
<dbReference type="InterPro" id="IPR050312">
    <property type="entry name" value="IolE/XylAMocC-like"/>
</dbReference>
<dbReference type="Gene3D" id="3.20.20.150">
    <property type="entry name" value="Divalent-metal-dependent TIM barrel enzymes"/>
    <property type="match status" value="1"/>
</dbReference>
<accession>A0AAE5BVU4</accession>
<dbReference type="AlphaFoldDB" id="A0AAE5BVU4"/>
<organism evidence="2 3">
    <name type="scientific">Stagnihabitans tardus</name>
    <dbReference type="NCBI Taxonomy" id="2699202"/>
    <lineage>
        <taxon>Bacteria</taxon>
        <taxon>Pseudomonadati</taxon>
        <taxon>Pseudomonadota</taxon>
        <taxon>Alphaproteobacteria</taxon>
        <taxon>Rhodobacterales</taxon>
        <taxon>Paracoccaceae</taxon>
        <taxon>Stagnihabitans</taxon>
    </lineage>
</organism>
<gene>
    <name evidence="2" type="ORF">GV832_17220</name>
</gene>